<feature type="domain" description="C2H2-type" evidence="10">
    <location>
        <begin position="104"/>
        <end position="131"/>
    </location>
</feature>
<dbReference type="SMART" id="SM00355">
    <property type="entry name" value="ZnF_C2H2"/>
    <property type="match status" value="8"/>
</dbReference>
<accession>A0ABD0UEX6</accession>
<dbReference type="InterPro" id="IPR013087">
    <property type="entry name" value="Znf_C2H2_type"/>
</dbReference>
<evidence type="ECO:0000256" key="2">
    <source>
        <dbReference type="ARBA" id="ARBA00022723"/>
    </source>
</evidence>
<comment type="caution">
    <text evidence="11">The sequence shown here is derived from an EMBL/GenBank/DDBJ whole genome shotgun (WGS) entry which is preliminary data.</text>
</comment>
<feature type="domain" description="C2H2-type" evidence="10">
    <location>
        <begin position="224"/>
        <end position="253"/>
    </location>
</feature>
<evidence type="ECO:0000256" key="9">
    <source>
        <dbReference type="PROSITE-ProRule" id="PRU00042"/>
    </source>
</evidence>
<proteinExistence type="predicted"/>
<reference evidence="11 12" key="1">
    <citation type="journal article" date="2024" name="Plant Biotechnol. J.">
        <title>Dendrobium thyrsiflorum genome and its molecular insights into genes involved in important horticultural traits.</title>
        <authorList>
            <person name="Chen B."/>
            <person name="Wang J.Y."/>
            <person name="Zheng P.J."/>
            <person name="Li K.L."/>
            <person name="Liang Y.M."/>
            <person name="Chen X.F."/>
            <person name="Zhang C."/>
            <person name="Zhao X."/>
            <person name="He X."/>
            <person name="Zhang G.Q."/>
            <person name="Liu Z.J."/>
            <person name="Xu Q."/>
        </authorList>
    </citation>
    <scope>NUCLEOTIDE SEQUENCE [LARGE SCALE GENOMIC DNA]</scope>
    <source>
        <strain evidence="11">GZMU011</strain>
    </source>
</reference>
<keyword evidence="5" id="KW-0862">Zinc</keyword>
<feature type="domain" description="C2H2-type" evidence="10">
    <location>
        <begin position="372"/>
        <end position="402"/>
    </location>
</feature>
<keyword evidence="12" id="KW-1185">Reference proteome</keyword>
<dbReference type="Pfam" id="PF00096">
    <property type="entry name" value="zf-C2H2"/>
    <property type="match status" value="3"/>
</dbReference>
<gene>
    <name evidence="11" type="ORF">M5K25_023446</name>
</gene>
<feature type="domain" description="C2H2-type" evidence="10">
    <location>
        <begin position="253"/>
        <end position="283"/>
    </location>
</feature>
<evidence type="ECO:0000256" key="3">
    <source>
        <dbReference type="ARBA" id="ARBA00022737"/>
    </source>
</evidence>
<keyword evidence="6" id="KW-0805">Transcription regulation</keyword>
<name>A0ABD0UEX6_DENTH</name>
<dbReference type="Proteomes" id="UP001552299">
    <property type="component" value="Unassembled WGS sequence"/>
</dbReference>
<dbReference type="FunFam" id="3.30.160.60:FF:000100">
    <property type="entry name" value="Zinc finger 45-like"/>
    <property type="match status" value="1"/>
</dbReference>
<evidence type="ECO:0000259" key="10">
    <source>
        <dbReference type="PROSITE" id="PS50157"/>
    </source>
</evidence>
<evidence type="ECO:0000256" key="6">
    <source>
        <dbReference type="ARBA" id="ARBA00023015"/>
    </source>
</evidence>
<feature type="domain" description="C2H2-type" evidence="10">
    <location>
        <begin position="151"/>
        <end position="178"/>
    </location>
</feature>
<evidence type="ECO:0000256" key="5">
    <source>
        <dbReference type="ARBA" id="ARBA00022833"/>
    </source>
</evidence>
<keyword evidence="3" id="KW-0677">Repeat</keyword>
<evidence type="ECO:0000256" key="1">
    <source>
        <dbReference type="ARBA" id="ARBA00004123"/>
    </source>
</evidence>
<organism evidence="11 12">
    <name type="scientific">Dendrobium thyrsiflorum</name>
    <name type="common">Pinecone-like raceme dendrobium</name>
    <name type="synonym">Orchid</name>
    <dbReference type="NCBI Taxonomy" id="117978"/>
    <lineage>
        <taxon>Eukaryota</taxon>
        <taxon>Viridiplantae</taxon>
        <taxon>Streptophyta</taxon>
        <taxon>Embryophyta</taxon>
        <taxon>Tracheophyta</taxon>
        <taxon>Spermatophyta</taxon>
        <taxon>Magnoliopsida</taxon>
        <taxon>Liliopsida</taxon>
        <taxon>Asparagales</taxon>
        <taxon>Orchidaceae</taxon>
        <taxon>Epidendroideae</taxon>
        <taxon>Malaxideae</taxon>
        <taxon>Dendrobiinae</taxon>
        <taxon>Dendrobium</taxon>
    </lineage>
</organism>
<comment type="subcellular location">
    <subcellularLocation>
        <location evidence="1">Nucleus</location>
    </subcellularLocation>
</comment>
<dbReference type="PANTHER" id="PTHR46179">
    <property type="entry name" value="ZINC FINGER PROTEIN"/>
    <property type="match status" value="1"/>
</dbReference>
<dbReference type="EMBL" id="JANQDX010000017">
    <property type="protein sequence ID" value="KAL0908932.1"/>
    <property type="molecule type" value="Genomic_DNA"/>
</dbReference>
<evidence type="ECO:0000313" key="11">
    <source>
        <dbReference type="EMBL" id="KAL0908932.1"/>
    </source>
</evidence>
<evidence type="ECO:0000256" key="8">
    <source>
        <dbReference type="ARBA" id="ARBA00023242"/>
    </source>
</evidence>
<evidence type="ECO:0000313" key="12">
    <source>
        <dbReference type="Proteomes" id="UP001552299"/>
    </source>
</evidence>
<dbReference type="SUPFAM" id="SSF57667">
    <property type="entry name" value="beta-beta-alpha zinc fingers"/>
    <property type="match status" value="3"/>
</dbReference>
<keyword evidence="4 9" id="KW-0863">Zinc-finger</keyword>
<dbReference type="PROSITE" id="PS00028">
    <property type="entry name" value="ZINC_FINGER_C2H2_1"/>
    <property type="match status" value="6"/>
</dbReference>
<dbReference type="PROSITE" id="PS50157">
    <property type="entry name" value="ZINC_FINGER_C2H2_2"/>
    <property type="match status" value="5"/>
</dbReference>
<dbReference type="InterPro" id="IPR036236">
    <property type="entry name" value="Znf_C2H2_sf"/>
</dbReference>
<keyword evidence="7" id="KW-0804">Transcription</keyword>
<dbReference type="PANTHER" id="PTHR46179:SF13">
    <property type="entry name" value="C2H2-TYPE DOMAIN-CONTAINING PROTEIN"/>
    <property type="match status" value="1"/>
</dbReference>
<dbReference type="Gene3D" id="3.30.160.60">
    <property type="entry name" value="Classic Zinc Finger"/>
    <property type="match status" value="4"/>
</dbReference>
<keyword evidence="8" id="KW-0539">Nucleus</keyword>
<evidence type="ECO:0000256" key="7">
    <source>
        <dbReference type="ARBA" id="ARBA00023163"/>
    </source>
</evidence>
<dbReference type="GO" id="GO:0008270">
    <property type="term" value="F:zinc ion binding"/>
    <property type="evidence" value="ECO:0007669"/>
    <property type="project" value="UniProtKB-KW"/>
</dbReference>
<keyword evidence="2" id="KW-0479">Metal-binding</keyword>
<dbReference type="GO" id="GO:0005634">
    <property type="term" value="C:nucleus"/>
    <property type="evidence" value="ECO:0007669"/>
    <property type="project" value="UniProtKB-SubCell"/>
</dbReference>
<dbReference type="AlphaFoldDB" id="A0ABD0UEX6"/>
<evidence type="ECO:0000256" key="4">
    <source>
        <dbReference type="ARBA" id="ARBA00022771"/>
    </source>
</evidence>
<protein>
    <recommendedName>
        <fullName evidence="10">C2H2-type domain-containing protein</fullName>
    </recommendedName>
</protein>
<dbReference type="InterPro" id="IPR051061">
    <property type="entry name" value="Zinc_finger_trans_reg"/>
</dbReference>
<sequence length="488" mass="56420">MIGSNNGSSLAVKKEYLRSRRSLFARFQKGVQIAHVDSSVPSWLLNLAYSATFPSCGIGRNDSPIGSSYESSFIVKQSFARKMETEAGKENDKQQIIFRDIRRYYCEHCGICRSKKSLLRSHILSHHKEELQMVKLDEVSAFKPASQKVQHACEECGASFWKPAHLAQHMKSHSVEEQFLQAFGFFIVIRPNRTVKTSVEALDPMMNSKMQKGGIFFLIGLRPFACPVKDCYFSYRRKDHLNRHLLKHEGKVFDCPVQGCNRAFAFQGNLKRHLKEIHDDDSPCEAEKRHTCEEPGCGKIFKSIKIPTVEFLEIFCGEPLCMKPFTNSECLKAHIQSCHKYVKCEVCGAQQLRKNFKRHQRTHEGVISKERIKCSFQGCEQSFSKKSNLNKHVKAVHEELRPFRCRTSGCQQRFPYKHVRDNHEKTHVYVQGDFFEADEQWRSRSRGGRKRERITIEALTRKRVVPLDKSSIMENGADYLRWLLADDE</sequence>